<feature type="transmembrane region" description="Helical" evidence="5">
    <location>
        <begin position="86"/>
        <end position="106"/>
    </location>
</feature>
<dbReference type="PANTHER" id="PTHR43424:SF1">
    <property type="entry name" value="LOCUS PUTATIVE PROTEIN 1-RELATED"/>
    <property type="match status" value="1"/>
</dbReference>
<keyword evidence="7" id="KW-1185">Reference proteome</keyword>
<evidence type="ECO:0000256" key="1">
    <source>
        <dbReference type="ARBA" id="ARBA00004141"/>
    </source>
</evidence>
<reference evidence="6 7" key="1">
    <citation type="submission" date="2018-05" db="EMBL/GenBank/DDBJ databases">
        <title>Genome comparison of Eubacterium sp.</title>
        <authorList>
            <person name="Feng Y."/>
            <person name="Sanchez-Andrea I."/>
            <person name="Stams A.J.M."/>
            <person name="De Vos W.M."/>
        </authorList>
    </citation>
    <scope>NUCLEOTIDE SEQUENCE [LARGE SCALE GENOMIC DNA]</scope>
    <source>
        <strain evidence="6 7">YI</strain>
    </source>
</reference>
<protein>
    <submittedName>
        <fullName evidence="6">Flippase</fullName>
    </submittedName>
</protein>
<name>A0A4P9C5K3_EUBML</name>
<evidence type="ECO:0000256" key="5">
    <source>
        <dbReference type="SAM" id="Phobius"/>
    </source>
</evidence>
<feature type="transmembrane region" description="Helical" evidence="5">
    <location>
        <begin position="112"/>
        <end position="132"/>
    </location>
</feature>
<dbReference type="CDD" id="cd13128">
    <property type="entry name" value="MATE_Wzx_like"/>
    <property type="match status" value="1"/>
</dbReference>
<feature type="transmembrane region" description="Helical" evidence="5">
    <location>
        <begin position="289"/>
        <end position="308"/>
    </location>
</feature>
<keyword evidence="4 5" id="KW-0472">Membrane</keyword>
<proteinExistence type="predicted"/>
<accession>A0A4P9C5K3</accession>
<dbReference type="Pfam" id="PF01943">
    <property type="entry name" value="Polysacc_synt"/>
    <property type="match status" value="1"/>
</dbReference>
<feature type="transmembrane region" description="Helical" evidence="5">
    <location>
        <begin position="42"/>
        <end position="65"/>
    </location>
</feature>
<evidence type="ECO:0000256" key="3">
    <source>
        <dbReference type="ARBA" id="ARBA00022989"/>
    </source>
</evidence>
<gene>
    <name evidence="6" type="ORF">CPZ25_005090</name>
</gene>
<keyword evidence="3 5" id="KW-1133">Transmembrane helix</keyword>
<organism evidence="6 7">
    <name type="scientific">Eubacterium maltosivorans</name>
    <dbReference type="NCBI Taxonomy" id="2041044"/>
    <lineage>
        <taxon>Bacteria</taxon>
        <taxon>Bacillati</taxon>
        <taxon>Bacillota</taxon>
        <taxon>Clostridia</taxon>
        <taxon>Eubacteriales</taxon>
        <taxon>Eubacteriaceae</taxon>
        <taxon>Eubacterium</taxon>
    </lineage>
</organism>
<feature type="transmembrane region" description="Helical" evidence="5">
    <location>
        <begin position="441"/>
        <end position="462"/>
    </location>
</feature>
<evidence type="ECO:0000313" key="6">
    <source>
        <dbReference type="EMBL" id="QCT70729.1"/>
    </source>
</evidence>
<dbReference type="Proteomes" id="UP000218387">
    <property type="component" value="Chromosome"/>
</dbReference>
<dbReference type="KEGG" id="emt:CPZ25_005090"/>
<sequence length="476" mass="54466">MQNKSMRENAFYNTIKQICTGLFPIITIPYTTRILGAENYGRVNFCISIISYFVLFAGLGIATYATRQSAILKNNKKDLDKFTSQLFTTHIIMSIIALLLLFFLLLICKGLYQYRILLMVQSFMIVFNIFNIEWIYSAFEDYKYTTICTIIVQIISLIFLFTFVREPSDYIIYSIIYVISYSGMYLLSFFNVKKYTRVKITKHPNAIKHILPMLILFSNELMVTIYVNSDITLLGILSNDENVGIYSVAVKAYTVFKRMFGAVIVVMLPRLSYYYIYDKKGKYNELLRKAFNCIILLIFPVSIGMLFISDELMLLLGGKAYLVGSNSLRVLSIALIFSTIANFYATSVMLPSKQEKKLLLITVVSAVVNIGLNLIFIPKLGFLATALTTMIAEIIVAILSSLYSKKIFVPKIKLNFLIDILIGIVAIIIICLFIEQFEFNYILKLILKVFLSVLMYATVLLIRKNEIAINILKKKK</sequence>
<feature type="transmembrane region" description="Helical" evidence="5">
    <location>
        <begin position="416"/>
        <end position="435"/>
    </location>
</feature>
<dbReference type="InterPro" id="IPR052556">
    <property type="entry name" value="PolySynth_Transporter"/>
</dbReference>
<feature type="transmembrane region" description="Helical" evidence="5">
    <location>
        <begin position="259"/>
        <end position="277"/>
    </location>
</feature>
<dbReference type="EMBL" id="CP029487">
    <property type="protein sequence ID" value="QCT70729.1"/>
    <property type="molecule type" value="Genomic_DNA"/>
</dbReference>
<dbReference type="AlphaFoldDB" id="A0A4P9C5K3"/>
<dbReference type="GO" id="GO:0016020">
    <property type="term" value="C:membrane"/>
    <property type="evidence" value="ECO:0007669"/>
    <property type="project" value="UniProtKB-SubCell"/>
</dbReference>
<feature type="transmembrane region" description="Helical" evidence="5">
    <location>
        <begin position="170"/>
        <end position="190"/>
    </location>
</feature>
<dbReference type="PANTHER" id="PTHR43424">
    <property type="entry name" value="LOCUS PUTATIVE PROTEIN 1-RELATED"/>
    <property type="match status" value="1"/>
</dbReference>
<feature type="transmembrane region" description="Helical" evidence="5">
    <location>
        <begin position="328"/>
        <end position="346"/>
    </location>
</feature>
<dbReference type="InterPro" id="IPR002797">
    <property type="entry name" value="Polysacc_synth"/>
</dbReference>
<feature type="transmembrane region" description="Helical" evidence="5">
    <location>
        <begin position="382"/>
        <end position="404"/>
    </location>
</feature>
<comment type="subcellular location">
    <subcellularLocation>
        <location evidence="1">Membrane</location>
        <topology evidence="1">Multi-pass membrane protein</topology>
    </subcellularLocation>
</comment>
<feature type="transmembrane region" description="Helical" evidence="5">
    <location>
        <begin position="210"/>
        <end position="227"/>
    </location>
</feature>
<feature type="transmembrane region" description="Helical" evidence="5">
    <location>
        <begin position="358"/>
        <end position="376"/>
    </location>
</feature>
<evidence type="ECO:0000313" key="7">
    <source>
        <dbReference type="Proteomes" id="UP000218387"/>
    </source>
</evidence>
<dbReference type="RefSeq" id="WP_096919651.1">
    <property type="nucleotide sequence ID" value="NZ_CP029487.1"/>
</dbReference>
<keyword evidence="2 5" id="KW-0812">Transmembrane</keyword>
<evidence type="ECO:0000256" key="4">
    <source>
        <dbReference type="ARBA" id="ARBA00023136"/>
    </source>
</evidence>
<evidence type="ECO:0000256" key="2">
    <source>
        <dbReference type="ARBA" id="ARBA00022692"/>
    </source>
</evidence>